<proteinExistence type="predicted"/>
<accession>A0A323UT49</accession>
<dbReference type="EMBL" id="QKOE01000013">
    <property type="protein sequence ID" value="PZA15471.1"/>
    <property type="molecule type" value="Genomic_DNA"/>
</dbReference>
<evidence type="ECO:0000313" key="2">
    <source>
        <dbReference type="Proteomes" id="UP000248259"/>
    </source>
</evidence>
<reference evidence="1 2" key="1">
    <citation type="submission" date="2018-06" db="EMBL/GenBank/DDBJ databases">
        <title>Azoarcus communis strain SWub3 genome.</title>
        <authorList>
            <person name="Zorraquino Salvo V."/>
            <person name="Toubiana D."/>
            <person name="Blumwald E."/>
        </authorList>
    </citation>
    <scope>NUCLEOTIDE SEQUENCE [LARGE SCALE GENOMIC DNA]</scope>
    <source>
        <strain evidence="1 2">SWub3</strain>
    </source>
</reference>
<dbReference type="OrthoDB" id="8527314at2"/>
<evidence type="ECO:0008006" key="3">
    <source>
        <dbReference type="Google" id="ProtNLM"/>
    </source>
</evidence>
<dbReference type="RefSeq" id="WP_110526731.1">
    <property type="nucleotide sequence ID" value="NZ_QKOE01000013.1"/>
</dbReference>
<dbReference type="Proteomes" id="UP000248259">
    <property type="component" value="Unassembled WGS sequence"/>
</dbReference>
<dbReference type="AlphaFoldDB" id="A0A323UT49"/>
<sequence length="234" mass="26889">MPAETGTPPRLRTHLTDASGGLGYHLRAMRYRRTLWQPFITELTRWLEQWRPPSRQLVLIGPSAGYTMPEDFLSRFERVSVLEPDPLARWLLKRRFTRQQLEFGNLDCLASPDGPDWLARRYATACLLFCNVLGQAPAISQHAGWAETLRHALRHHHWASWHDVLSATSPPLPQSNDPTATAEGVGQLASRFWRWPTKVLDHDSLGLVGHQDGFLLWQLTPRQWQLVEWGTHQP</sequence>
<comment type="caution">
    <text evidence="1">The sequence shown here is derived from an EMBL/GenBank/DDBJ whole genome shotgun (WGS) entry which is preliminary data.</text>
</comment>
<organism evidence="1 2">
    <name type="scientific">Parazoarcus communis SWub3 = DSM 12120</name>
    <dbReference type="NCBI Taxonomy" id="1121029"/>
    <lineage>
        <taxon>Bacteria</taxon>
        <taxon>Pseudomonadati</taxon>
        <taxon>Pseudomonadota</taxon>
        <taxon>Betaproteobacteria</taxon>
        <taxon>Rhodocyclales</taxon>
        <taxon>Zoogloeaceae</taxon>
        <taxon>Parazoarcus</taxon>
    </lineage>
</organism>
<evidence type="ECO:0000313" key="1">
    <source>
        <dbReference type="EMBL" id="PZA15471.1"/>
    </source>
</evidence>
<gene>
    <name evidence="1" type="ORF">DNK49_16015</name>
</gene>
<keyword evidence="2" id="KW-1185">Reference proteome</keyword>
<name>A0A323UT49_9RHOO</name>
<protein>
    <recommendedName>
        <fullName evidence="3">Class I SAM-dependent methyltransferase</fullName>
    </recommendedName>
</protein>